<dbReference type="SUPFAM" id="SSF63411">
    <property type="entry name" value="LuxS/MPP-like metallohydrolase"/>
    <property type="match status" value="1"/>
</dbReference>
<evidence type="ECO:0000256" key="9">
    <source>
        <dbReference type="ARBA" id="ARBA00023004"/>
    </source>
</evidence>
<feature type="region of interest" description="Disordered" evidence="15">
    <location>
        <begin position="1"/>
        <end position="21"/>
    </location>
</feature>
<evidence type="ECO:0000256" key="8">
    <source>
        <dbReference type="ARBA" id="ARBA00022929"/>
    </source>
</evidence>
<dbReference type="Proteomes" id="UP000070558">
    <property type="component" value="Unassembled WGS sequence"/>
</dbReference>
<keyword evidence="7 14" id="KW-0479">Metal-binding</keyword>
<organism evidence="16 17">
    <name type="scientific">Gardnerella vaginalis</name>
    <dbReference type="NCBI Taxonomy" id="2702"/>
    <lineage>
        <taxon>Bacteria</taxon>
        <taxon>Bacillati</taxon>
        <taxon>Actinomycetota</taxon>
        <taxon>Actinomycetes</taxon>
        <taxon>Bifidobacteriales</taxon>
        <taxon>Bifidobacteriaceae</taxon>
        <taxon>Gardnerella</taxon>
    </lineage>
</organism>
<name>A0A133NQ18_GARVA</name>
<dbReference type="InterPro" id="IPR011249">
    <property type="entry name" value="Metalloenz_LuxS/M16"/>
</dbReference>
<dbReference type="InterPro" id="IPR003815">
    <property type="entry name" value="S-ribosylhomocysteinase"/>
</dbReference>
<keyword evidence="10 14" id="KW-0456">Lyase</keyword>
<keyword evidence="6 14" id="KW-0673">Quorum sensing</keyword>
<dbReference type="PRINTS" id="PR01487">
    <property type="entry name" value="LUXSPROTEIN"/>
</dbReference>
<reference evidence="16 17" key="1">
    <citation type="submission" date="2016-01" db="EMBL/GenBank/DDBJ databases">
        <authorList>
            <person name="Oliw E.H."/>
        </authorList>
    </citation>
    <scope>NUCLEOTIDE SEQUENCE [LARGE SCALE GENOMIC DNA]</scope>
    <source>
        <strain evidence="16 17">GED7760B</strain>
    </source>
</reference>
<dbReference type="GO" id="GO:0005506">
    <property type="term" value="F:iron ion binding"/>
    <property type="evidence" value="ECO:0007669"/>
    <property type="project" value="InterPro"/>
</dbReference>
<comment type="catalytic activity">
    <reaction evidence="1 14">
        <text>S-(5-deoxy-D-ribos-5-yl)-L-homocysteine = (S)-4,5-dihydroxypentane-2,3-dione + L-homocysteine</text>
        <dbReference type="Rhea" id="RHEA:17753"/>
        <dbReference type="ChEBI" id="CHEBI:29484"/>
        <dbReference type="ChEBI" id="CHEBI:58195"/>
        <dbReference type="ChEBI" id="CHEBI:58199"/>
        <dbReference type="EC" id="4.4.1.21"/>
    </reaction>
</comment>
<comment type="function">
    <text evidence="11 14">Involved in the synthesis of autoinducer 2 (AI-2) which is secreted by bacteria and is used to communicate both the cell density and the metabolic potential of the environment. The regulation of gene expression in response to changes in cell density is called quorum sensing. Catalyzes the transformation of S-ribosylhomocysteine (RHC) to homocysteine (HC) and 4,5-dihydroxy-2,3-pentadione (DPD).</text>
</comment>
<dbReference type="AlphaFoldDB" id="A0A133NQ18"/>
<evidence type="ECO:0000256" key="5">
    <source>
        <dbReference type="ARBA" id="ARBA00015130"/>
    </source>
</evidence>
<dbReference type="PATRIC" id="fig|2702.99.peg.542"/>
<dbReference type="InterPro" id="IPR037005">
    <property type="entry name" value="LuxS_sf"/>
</dbReference>
<dbReference type="GO" id="GO:0043768">
    <property type="term" value="F:S-ribosylhomocysteine lyase activity"/>
    <property type="evidence" value="ECO:0007669"/>
    <property type="project" value="UniProtKB-UniRule"/>
</dbReference>
<evidence type="ECO:0000256" key="14">
    <source>
        <dbReference type="HAMAP-Rule" id="MF_00091"/>
    </source>
</evidence>
<protein>
    <recommendedName>
        <fullName evidence="5 14">S-ribosylhomocysteine lyase</fullName>
        <ecNumber evidence="4 14">4.4.1.21</ecNumber>
    </recommendedName>
    <alternativeName>
        <fullName evidence="12 14">AI-2 synthesis protein</fullName>
    </alternativeName>
    <alternativeName>
        <fullName evidence="13 14">Autoinducer-2 production protein LuxS</fullName>
    </alternativeName>
</protein>
<proteinExistence type="inferred from homology"/>
<dbReference type="HAMAP" id="MF_00091">
    <property type="entry name" value="LuxS"/>
    <property type="match status" value="1"/>
</dbReference>
<feature type="compositionally biased region" description="Polar residues" evidence="15">
    <location>
        <begin position="1"/>
        <end position="12"/>
    </location>
</feature>
<evidence type="ECO:0000256" key="7">
    <source>
        <dbReference type="ARBA" id="ARBA00022723"/>
    </source>
</evidence>
<dbReference type="NCBIfam" id="NF002605">
    <property type="entry name" value="PRK02260.2-3"/>
    <property type="match status" value="1"/>
</dbReference>
<dbReference type="PIRSF" id="PIRSF006160">
    <property type="entry name" value="AI2"/>
    <property type="match status" value="1"/>
</dbReference>
<evidence type="ECO:0000256" key="3">
    <source>
        <dbReference type="ARBA" id="ARBA00011738"/>
    </source>
</evidence>
<dbReference type="Pfam" id="PF02664">
    <property type="entry name" value="LuxS"/>
    <property type="match status" value="1"/>
</dbReference>
<evidence type="ECO:0000256" key="10">
    <source>
        <dbReference type="ARBA" id="ARBA00023239"/>
    </source>
</evidence>
<feature type="binding site" evidence="14">
    <location>
        <position position="70"/>
    </location>
    <ligand>
        <name>Fe cation</name>
        <dbReference type="ChEBI" id="CHEBI:24875"/>
    </ligand>
</feature>
<comment type="subunit">
    <text evidence="3 14">Homodimer.</text>
</comment>
<evidence type="ECO:0000313" key="16">
    <source>
        <dbReference type="EMBL" id="KXA18385.1"/>
    </source>
</evidence>
<dbReference type="Gene3D" id="3.30.1360.80">
    <property type="entry name" value="S-ribosylhomocysteinase (LuxS)"/>
    <property type="match status" value="1"/>
</dbReference>
<evidence type="ECO:0000256" key="11">
    <source>
        <dbReference type="ARBA" id="ARBA00024654"/>
    </source>
</evidence>
<keyword evidence="9 14" id="KW-0408">Iron</keyword>
<evidence type="ECO:0000256" key="6">
    <source>
        <dbReference type="ARBA" id="ARBA00022654"/>
    </source>
</evidence>
<feature type="binding site" evidence="14">
    <location>
        <position position="136"/>
    </location>
    <ligand>
        <name>Fe cation</name>
        <dbReference type="ChEBI" id="CHEBI:24875"/>
    </ligand>
</feature>
<dbReference type="GO" id="GO:0009372">
    <property type="term" value="P:quorum sensing"/>
    <property type="evidence" value="ECO:0007669"/>
    <property type="project" value="UniProtKB-UniRule"/>
</dbReference>
<evidence type="ECO:0000256" key="4">
    <source>
        <dbReference type="ARBA" id="ARBA00012240"/>
    </source>
</evidence>
<accession>A0A133NQ18</accession>
<evidence type="ECO:0000256" key="12">
    <source>
        <dbReference type="ARBA" id="ARBA00030600"/>
    </source>
</evidence>
<evidence type="ECO:0000256" key="1">
    <source>
        <dbReference type="ARBA" id="ARBA00000297"/>
    </source>
</evidence>
<dbReference type="PANTHER" id="PTHR35799:SF1">
    <property type="entry name" value="S-RIBOSYLHOMOCYSTEINE LYASE"/>
    <property type="match status" value="1"/>
</dbReference>
<comment type="cofactor">
    <cofactor evidence="14">
        <name>Fe cation</name>
        <dbReference type="ChEBI" id="CHEBI:24875"/>
    </cofactor>
    <text evidence="14">Binds 1 Fe cation per subunit.</text>
</comment>
<evidence type="ECO:0000256" key="2">
    <source>
        <dbReference type="ARBA" id="ARBA00007311"/>
    </source>
</evidence>
<comment type="caution">
    <text evidence="16">The sequence shown here is derived from an EMBL/GenBank/DDBJ whole genome shotgun (WGS) entry which is preliminary data.</text>
</comment>
<keyword evidence="8 14" id="KW-0071">Autoinducer synthesis</keyword>
<dbReference type="EC" id="4.4.1.21" evidence="4 14"/>
<evidence type="ECO:0000313" key="17">
    <source>
        <dbReference type="Proteomes" id="UP000070558"/>
    </source>
</evidence>
<evidence type="ECO:0000256" key="13">
    <source>
        <dbReference type="ARBA" id="ARBA00031777"/>
    </source>
</evidence>
<dbReference type="PANTHER" id="PTHR35799">
    <property type="entry name" value="S-RIBOSYLHOMOCYSTEINE LYASE"/>
    <property type="match status" value="1"/>
</dbReference>
<comment type="similarity">
    <text evidence="2 14">Belongs to the LuxS family.</text>
</comment>
<dbReference type="EMBL" id="LRQA01000032">
    <property type="protein sequence ID" value="KXA18385.1"/>
    <property type="molecule type" value="Genomic_DNA"/>
</dbReference>
<feature type="binding site" evidence="14">
    <location>
        <position position="66"/>
    </location>
    <ligand>
        <name>Fe cation</name>
        <dbReference type="ChEBI" id="CHEBI:24875"/>
    </ligand>
</feature>
<evidence type="ECO:0000256" key="15">
    <source>
        <dbReference type="SAM" id="MobiDB-lite"/>
    </source>
</evidence>
<gene>
    <name evidence="14" type="primary">luxS</name>
    <name evidence="16" type="ORF">HMPREF3216_00549</name>
</gene>
<dbReference type="NCBIfam" id="NF002608">
    <property type="entry name" value="PRK02260.3-1"/>
    <property type="match status" value="1"/>
</dbReference>
<sequence>MDKMSENQNNQPTPRPESFELDHTKVKAPYVRYIDTQKGPNGDVISNYDIRLTQPNQEAIPTGALHTIEHTIAVLLRQRIEGYIDCSPFGCRTGFHLLTWGTHSTEDVARALKESLEFIAFKATWEDVPATTIESCGNYRDHSLFGARQWCKDILDKGISSDPFERKIV</sequence>